<accession>A0A1F6A674</accession>
<evidence type="ECO:0000256" key="4">
    <source>
        <dbReference type="ARBA" id="ARBA00022741"/>
    </source>
</evidence>
<comment type="pathway">
    <text evidence="2 8">Amino-acid biosynthesis; L-histidine biosynthesis; L-histidine from 5-phospho-alpha-D-ribose 1-diphosphate: step 2/9.</text>
</comment>
<evidence type="ECO:0000313" key="9">
    <source>
        <dbReference type="EMBL" id="OGG20133.1"/>
    </source>
</evidence>
<evidence type="ECO:0000256" key="6">
    <source>
        <dbReference type="ARBA" id="ARBA00022840"/>
    </source>
</evidence>
<dbReference type="InterPro" id="IPR008179">
    <property type="entry name" value="HisE"/>
</dbReference>
<keyword evidence="8" id="KW-0963">Cytoplasm</keyword>
<reference evidence="9 10" key="1">
    <citation type="journal article" date="2016" name="Nat. Commun.">
        <title>Thousands of microbial genomes shed light on interconnected biogeochemical processes in an aquifer system.</title>
        <authorList>
            <person name="Anantharaman K."/>
            <person name="Brown C.T."/>
            <person name="Hug L.A."/>
            <person name="Sharon I."/>
            <person name="Castelle C.J."/>
            <person name="Probst A.J."/>
            <person name="Thomas B.C."/>
            <person name="Singh A."/>
            <person name="Wilkins M.J."/>
            <person name="Karaoz U."/>
            <person name="Brodie E.L."/>
            <person name="Williams K.H."/>
            <person name="Hubbard S.S."/>
            <person name="Banfield J.F."/>
        </authorList>
    </citation>
    <scope>NUCLEOTIDE SEQUENCE [LARGE SCALE GENOMIC DNA]</scope>
</reference>
<dbReference type="PANTHER" id="PTHR42945:SF1">
    <property type="entry name" value="HISTIDINE BIOSYNTHESIS BIFUNCTIONAL PROTEIN HIS7"/>
    <property type="match status" value="1"/>
</dbReference>
<dbReference type="Proteomes" id="UP000177092">
    <property type="component" value="Unassembled WGS sequence"/>
</dbReference>
<evidence type="ECO:0000313" key="10">
    <source>
        <dbReference type="Proteomes" id="UP000177092"/>
    </source>
</evidence>
<keyword evidence="7 8" id="KW-0368">Histidine biosynthesis</keyword>
<keyword evidence="4 8" id="KW-0547">Nucleotide-binding</keyword>
<dbReference type="GO" id="GO:0004636">
    <property type="term" value="F:phosphoribosyl-ATP diphosphatase activity"/>
    <property type="evidence" value="ECO:0007669"/>
    <property type="project" value="UniProtKB-UniRule"/>
</dbReference>
<dbReference type="EC" id="3.6.1.31" evidence="8"/>
<comment type="catalytic activity">
    <reaction evidence="1 8">
        <text>1-(5-phospho-beta-D-ribosyl)-ATP + H2O = 1-(5-phospho-beta-D-ribosyl)-5'-AMP + diphosphate + H(+)</text>
        <dbReference type="Rhea" id="RHEA:22828"/>
        <dbReference type="ChEBI" id="CHEBI:15377"/>
        <dbReference type="ChEBI" id="CHEBI:15378"/>
        <dbReference type="ChEBI" id="CHEBI:33019"/>
        <dbReference type="ChEBI" id="CHEBI:59457"/>
        <dbReference type="ChEBI" id="CHEBI:73183"/>
        <dbReference type="EC" id="3.6.1.31"/>
    </reaction>
</comment>
<dbReference type="PANTHER" id="PTHR42945">
    <property type="entry name" value="HISTIDINE BIOSYNTHESIS BIFUNCTIONAL PROTEIN"/>
    <property type="match status" value="1"/>
</dbReference>
<keyword evidence="6 8" id="KW-0067">ATP-binding</keyword>
<comment type="caution">
    <text evidence="9">The sequence shown here is derived from an EMBL/GenBank/DDBJ whole genome shotgun (WGS) entry which is preliminary data.</text>
</comment>
<dbReference type="NCBIfam" id="TIGR03188">
    <property type="entry name" value="histidine_hisI"/>
    <property type="match status" value="1"/>
</dbReference>
<keyword evidence="3 8" id="KW-0028">Amino-acid biosynthesis</keyword>
<keyword evidence="5 8" id="KW-0378">Hydrolase</keyword>
<dbReference type="EMBL" id="MFJN01000055">
    <property type="protein sequence ID" value="OGG20133.1"/>
    <property type="molecule type" value="Genomic_DNA"/>
</dbReference>
<comment type="similarity">
    <text evidence="8">Belongs to the PRA-PH family.</text>
</comment>
<dbReference type="GO" id="GO:0000105">
    <property type="term" value="P:L-histidine biosynthetic process"/>
    <property type="evidence" value="ECO:0007669"/>
    <property type="project" value="UniProtKB-UniRule"/>
</dbReference>
<dbReference type="Gene3D" id="1.10.287.1080">
    <property type="entry name" value="MazG-like"/>
    <property type="match status" value="1"/>
</dbReference>
<evidence type="ECO:0000256" key="8">
    <source>
        <dbReference type="HAMAP-Rule" id="MF_01020"/>
    </source>
</evidence>
<sequence length="95" mass="11038">MKLEELYKIILEQKKELPGNSYTASLYQQGVDRIVQKIGEEAVEVVIAAKGRSQKKIIRETADLFFHVLVLMAVKKITLKQIYQELGKRRKNYKT</sequence>
<evidence type="ECO:0000256" key="2">
    <source>
        <dbReference type="ARBA" id="ARBA00005204"/>
    </source>
</evidence>
<evidence type="ECO:0000256" key="7">
    <source>
        <dbReference type="ARBA" id="ARBA00023102"/>
    </source>
</evidence>
<dbReference type="UniPathway" id="UPA00031">
    <property type="reaction ID" value="UER00007"/>
</dbReference>
<proteinExistence type="inferred from homology"/>
<dbReference type="HAMAP" id="MF_01020">
    <property type="entry name" value="HisE"/>
    <property type="match status" value="1"/>
</dbReference>
<dbReference type="GO" id="GO:0005737">
    <property type="term" value="C:cytoplasm"/>
    <property type="evidence" value="ECO:0007669"/>
    <property type="project" value="UniProtKB-SubCell"/>
</dbReference>
<dbReference type="GO" id="GO:0005524">
    <property type="term" value="F:ATP binding"/>
    <property type="evidence" value="ECO:0007669"/>
    <property type="project" value="UniProtKB-KW"/>
</dbReference>
<name>A0A1F6A674_9BACT</name>
<dbReference type="AlphaFoldDB" id="A0A1F6A674"/>
<organism evidence="9 10">
    <name type="scientific">Candidatus Gottesmanbacteria bacterium RIFCSPHIGHO2_02_FULL_40_13</name>
    <dbReference type="NCBI Taxonomy" id="1798384"/>
    <lineage>
        <taxon>Bacteria</taxon>
        <taxon>Candidatus Gottesmaniibacteriota</taxon>
    </lineage>
</organism>
<evidence type="ECO:0000256" key="3">
    <source>
        <dbReference type="ARBA" id="ARBA00022605"/>
    </source>
</evidence>
<protein>
    <recommendedName>
        <fullName evidence="8">Phosphoribosyl-ATP pyrophosphatase</fullName>
        <shortName evidence="8">PRA-PH</shortName>
        <ecNumber evidence="8">3.6.1.31</ecNumber>
    </recommendedName>
</protein>
<evidence type="ECO:0000256" key="5">
    <source>
        <dbReference type="ARBA" id="ARBA00022801"/>
    </source>
</evidence>
<evidence type="ECO:0000256" key="1">
    <source>
        <dbReference type="ARBA" id="ARBA00001460"/>
    </source>
</evidence>
<dbReference type="Pfam" id="PF01503">
    <property type="entry name" value="PRA-PH"/>
    <property type="match status" value="1"/>
</dbReference>
<dbReference type="CDD" id="cd11534">
    <property type="entry name" value="NTP-PPase_HisIE_like"/>
    <property type="match status" value="1"/>
</dbReference>
<dbReference type="STRING" id="1798384.A3D03_02300"/>
<dbReference type="SUPFAM" id="SSF101386">
    <property type="entry name" value="all-alpha NTP pyrophosphatases"/>
    <property type="match status" value="1"/>
</dbReference>
<comment type="subcellular location">
    <subcellularLocation>
        <location evidence="8">Cytoplasm</location>
    </subcellularLocation>
</comment>
<gene>
    <name evidence="8" type="primary">hisE</name>
    <name evidence="9" type="ORF">A3D03_02300</name>
</gene>
<dbReference type="InterPro" id="IPR021130">
    <property type="entry name" value="PRib-ATP_PPHydrolase-like"/>
</dbReference>